<evidence type="ECO:0000256" key="1">
    <source>
        <dbReference type="ARBA" id="ARBA00004370"/>
    </source>
</evidence>
<dbReference type="PANTHER" id="PTHR11471">
    <property type="entry name" value="TUMOR NECROSIS FACTOR FAMILY MEMBER"/>
    <property type="match status" value="1"/>
</dbReference>
<feature type="domain" description="THD" evidence="7">
    <location>
        <begin position="118"/>
        <end position="253"/>
    </location>
</feature>
<accession>A0A8C5CYM9</accession>
<sequence length="253" mass="28063">MTPHWRATESLSSTTMINTYQTSAFPPQPPPRHTSLPAEHLAPRRGPTRAVVRVLGLVVVLHLLLSCGGFYYLYTGRMISPLESAKPNEEGKISAQTSERRSEKASPKVMAGMTVKRPPSDIRSTPSRSGGGQYLQWNMDHSILKNVGYYWASWLKVQQPGDYYVYARVSFSGGGTEGMPLVSMVKRKHNDTGKPHDVMKAYCSLGNHNTGPCTASQGQVLSLQMGNLLSVWVENHTWVDYERGATTFGMFKL</sequence>
<dbReference type="PANTHER" id="PTHR11471:SF57">
    <property type="entry name" value="CD154"/>
    <property type="match status" value="1"/>
</dbReference>
<evidence type="ECO:0000259" key="7">
    <source>
        <dbReference type="PROSITE" id="PS50049"/>
    </source>
</evidence>
<organism evidence="8 9">
    <name type="scientific">Gadus morhua</name>
    <name type="common">Atlantic cod</name>
    <dbReference type="NCBI Taxonomy" id="8049"/>
    <lineage>
        <taxon>Eukaryota</taxon>
        <taxon>Metazoa</taxon>
        <taxon>Chordata</taxon>
        <taxon>Craniata</taxon>
        <taxon>Vertebrata</taxon>
        <taxon>Euteleostomi</taxon>
        <taxon>Actinopterygii</taxon>
        <taxon>Neopterygii</taxon>
        <taxon>Teleostei</taxon>
        <taxon>Neoteleostei</taxon>
        <taxon>Acanthomorphata</taxon>
        <taxon>Zeiogadaria</taxon>
        <taxon>Gadariae</taxon>
        <taxon>Gadiformes</taxon>
        <taxon>Gadoidei</taxon>
        <taxon>Gadidae</taxon>
        <taxon>Gadus</taxon>
    </lineage>
</organism>
<protein>
    <submittedName>
        <fullName evidence="8">Uncharacterized LOC115551901</fullName>
    </submittedName>
</protein>
<dbReference type="GO" id="GO:0016020">
    <property type="term" value="C:membrane"/>
    <property type="evidence" value="ECO:0007669"/>
    <property type="project" value="UniProtKB-SubCell"/>
</dbReference>
<dbReference type="KEGG" id="gmh:115551901"/>
<dbReference type="Gene3D" id="2.60.120.40">
    <property type="match status" value="1"/>
</dbReference>
<dbReference type="AlphaFoldDB" id="A0A8C5CYM9"/>
<feature type="region of interest" description="Disordered" evidence="5">
    <location>
        <begin position="86"/>
        <end position="130"/>
    </location>
</feature>
<feature type="region of interest" description="Disordered" evidence="5">
    <location>
        <begin position="20"/>
        <end position="40"/>
    </location>
</feature>
<dbReference type="GO" id="GO:0005125">
    <property type="term" value="F:cytokine activity"/>
    <property type="evidence" value="ECO:0007669"/>
    <property type="project" value="UniProtKB-KW"/>
</dbReference>
<dbReference type="CTD" id="959"/>
<evidence type="ECO:0000313" key="8">
    <source>
        <dbReference type="Ensembl" id="ENSGMOP00000065016.1"/>
    </source>
</evidence>
<dbReference type="GO" id="GO:0006955">
    <property type="term" value="P:immune response"/>
    <property type="evidence" value="ECO:0007669"/>
    <property type="project" value="InterPro"/>
</dbReference>
<proteinExistence type="inferred from homology"/>
<evidence type="ECO:0000256" key="3">
    <source>
        <dbReference type="ARBA" id="ARBA00022514"/>
    </source>
</evidence>
<evidence type="ECO:0000313" key="9">
    <source>
        <dbReference type="Proteomes" id="UP000694546"/>
    </source>
</evidence>
<dbReference type="Proteomes" id="UP000694546">
    <property type="component" value="Chromosome 10"/>
</dbReference>
<evidence type="ECO:0000256" key="5">
    <source>
        <dbReference type="SAM" id="MobiDB-lite"/>
    </source>
</evidence>
<keyword evidence="6" id="KW-1133">Transmembrane helix</keyword>
<keyword evidence="4 6" id="KW-0472">Membrane</keyword>
<dbReference type="SMART" id="SM00207">
    <property type="entry name" value="TNF"/>
    <property type="match status" value="1"/>
</dbReference>
<reference evidence="8" key="1">
    <citation type="submission" date="2025-08" db="UniProtKB">
        <authorList>
            <consortium name="Ensembl"/>
        </authorList>
    </citation>
    <scope>IDENTIFICATION</scope>
</reference>
<gene>
    <name evidence="8" type="primary">LOC115551901</name>
</gene>
<dbReference type="Pfam" id="PF00229">
    <property type="entry name" value="TNF"/>
    <property type="match status" value="1"/>
</dbReference>
<keyword evidence="6" id="KW-0812">Transmembrane</keyword>
<comment type="similarity">
    <text evidence="2">Belongs to the tumor necrosis factor family.</text>
</comment>
<evidence type="ECO:0000256" key="6">
    <source>
        <dbReference type="SAM" id="Phobius"/>
    </source>
</evidence>
<dbReference type="OrthoDB" id="8667946at2759"/>
<keyword evidence="3" id="KW-0202">Cytokine</keyword>
<comment type="subcellular location">
    <subcellularLocation>
        <location evidence="1">Membrane</location>
    </subcellularLocation>
</comment>
<dbReference type="RefSeq" id="XP_030223366.1">
    <property type="nucleotide sequence ID" value="XM_030367506.1"/>
</dbReference>
<dbReference type="InterPro" id="IPR008983">
    <property type="entry name" value="Tumour_necrosis_fac-like_dom"/>
</dbReference>
<keyword evidence="9" id="KW-1185">Reference proteome</keyword>
<name>A0A8C5CYM9_GADMO</name>
<reference evidence="8" key="2">
    <citation type="submission" date="2025-09" db="UniProtKB">
        <authorList>
            <consortium name="Ensembl"/>
        </authorList>
    </citation>
    <scope>IDENTIFICATION</scope>
</reference>
<dbReference type="OMA" id="QLSVWVQ"/>
<dbReference type="GO" id="GO:0005164">
    <property type="term" value="F:tumor necrosis factor receptor binding"/>
    <property type="evidence" value="ECO:0007669"/>
    <property type="project" value="InterPro"/>
</dbReference>
<dbReference type="InterPro" id="IPR006052">
    <property type="entry name" value="TNF_dom"/>
</dbReference>
<dbReference type="GO" id="GO:0005615">
    <property type="term" value="C:extracellular space"/>
    <property type="evidence" value="ECO:0007669"/>
    <property type="project" value="UniProtKB-KW"/>
</dbReference>
<evidence type="ECO:0000256" key="2">
    <source>
        <dbReference type="ARBA" id="ARBA00008670"/>
    </source>
</evidence>
<dbReference type="GeneTree" id="ENSGT00510000051633"/>
<feature type="compositionally biased region" description="Basic and acidic residues" evidence="5">
    <location>
        <begin position="86"/>
        <end position="106"/>
    </location>
</feature>
<dbReference type="GeneID" id="115551901"/>
<evidence type="ECO:0000256" key="4">
    <source>
        <dbReference type="ARBA" id="ARBA00023136"/>
    </source>
</evidence>
<feature type="transmembrane region" description="Helical" evidence="6">
    <location>
        <begin position="54"/>
        <end position="74"/>
    </location>
</feature>
<dbReference type="Ensembl" id="ENSGMOT00000076356.1">
    <property type="protein sequence ID" value="ENSGMOP00000065016.1"/>
    <property type="gene ID" value="ENSGMOG00000028846.1"/>
</dbReference>
<dbReference type="PROSITE" id="PS50049">
    <property type="entry name" value="THD_2"/>
    <property type="match status" value="1"/>
</dbReference>
<dbReference type="SUPFAM" id="SSF49842">
    <property type="entry name" value="TNF-like"/>
    <property type="match status" value="1"/>
</dbReference>